<evidence type="ECO:0000256" key="1">
    <source>
        <dbReference type="ARBA" id="ARBA00023002"/>
    </source>
</evidence>
<keyword evidence="4" id="KW-1185">Reference proteome</keyword>
<evidence type="ECO:0000259" key="2">
    <source>
        <dbReference type="Pfam" id="PF08125"/>
    </source>
</evidence>
<comment type="caution">
    <text evidence="3">The sequence shown here is derived from an EMBL/GenBank/DDBJ whole genome shotgun (WGS) entry which is preliminary data.</text>
</comment>
<proteinExistence type="predicted"/>
<reference evidence="4" key="1">
    <citation type="submission" date="2018-06" db="EMBL/GenBank/DDBJ databases">
        <title>Serratia marcescens genome sequencing and assembly.</title>
        <authorList>
            <person name="Martins R.C."/>
            <person name="Perdigao-Neto L.V."/>
            <person name="Costa S.F."/>
            <person name="Levin A.S.S."/>
        </authorList>
    </citation>
    <scope>NUCLEOTIDE SEQUENCE [LARGE SCALE GENOMIC DNA]</scope>
    <source>
        <strain evidence="4">1283</strain>
    </source>
</reference>
<reference evidence="3 4" key="2">
    <citation type="submission" date="2018-06" db="EMBL/GenBank/DDBJ databases">
        <title>Serratia marcescens genome sequencing and assembly.</title>
        <authorList>
            <person name="Martins R.C.R."/>
            <person name="Perdigao-Neto L.V."/>
            <person name="Costa S.F."/>
            <person name="Levin A.S.S."/>
        </authorList>
    </citation>
    <scope>NUCLEOTIDE SEQUENCE [LARGE SCALE GENOMIC DNA]</scope>
    <source>
        <strain evidence="3 4">1283</strain>
    </source>
</reference>
<organism evidence="3 4">
    <name type="scientific">Serratia marcescens</name>
    <dbReference type="NCBI Taxonomy" id="615"/>
    <lineage>
        <taxon>Bacteria</taxon>
        <taxon>Pseudomonadati</taxon>
        <taxon>Pseudomonadota</taxon>
        <taxon>Gammaproteobacteria</taxon>
        <taxon>Enterobacterales</taxon>
        <taxon>Yersiniaceae</taxon>
        <taxon>Serratia</taxon>
    </lineage>
</organism>
<dbReference type="InterPro" id="IPR050988">
    <property type="entry name" value="Mannitol_DH/Oxidoreductase"/>
</dbReference>
<evidence type="ECO:0000313" key="3">
    <source>
        <dbReference type="EMBL" id="PYA55669.1"/>
    </source>
</evidence>
<sequence>VTRRRSSGVAGWMRYVGGVDDAGQPIDIRDPLADVLQQTIAATPDDRRRVTALLALKSVFGETLAAHAAFTEAVTQAYLSLRDRGARETVKEWVMR</sequence>
<protein>
    <submittedName>
        <fullName evidence="3">Fructuronate reductase</fullName>
    </submittedName>
</protein>
<feature type="domain" description="Mannitol dehydrogenase C-terminal" evidence="2">
    <location>
        <begin position="8"/>
        <end position="81"/>
    </location>
</feature>
<dbReference type="SUPFAM" id="SSF48179">
    <property type="entry name" value="6-phosphogluconate dehydrogenase C-terminal domain-like"/>
    <property type="match status" value="1"/>
</dbReference>
<keyword evidence="1" id="KW-0560">Oxidoreductase</keyword>
<dbReference type="Pfam" id="PF08125">
    <property type="entry name" value="Mannitol_dh_C"/>
    <property type="match status" value="1"/>
</dbReference>
<evidence type="ECO:0000313" key="4">
    <source>
        <dbReference type="Proteomes" id="UP000247823"/>
    </source>
</evidence>
<dbReference type="Proteomes" id="UP000247823">
    <property type="component" value="Unassembled WGS sequence"/>
</dbReference>
<dbReference type="InterPro" id="IPR013118">
    <property type="entry name" value="Mannitol_DH_C"/>
</dbReference>
<dbReference type="PANTHER" id="PTHR43362">
    <property type="entry name" value="MANNITOL DEHYDROGENASE DSF1-RELATED"/>
    <property type="match status" value="1"/>
</dbReference>
<accession>A0ABX5N622</accession>
<dbReference type="EMBL" id="QJQB01000569">
    <property type="protein sequence ID" value="PYA55669.1"/>
    <property type="molecule type" value="Genomic_DNA"/>
</dbReference>
<name>A0ABX5N622_SERMA</name>
<gene>
    <name evidence="3" type="ORF">DMW51_25500</name>
</gene>
<dbReference type="Gene3D" id="1.10.1040.10">
    <property type="entry name" value="N-(1-d-carboxylethyl)-l-norvaline Dehydrogenase, domain 2"/>
    <property type="match status" value="1"/>
</dbReference>
<dbReference type="InterPro" id="IPR013328">
    <property type="entry name" value="6PGD_dom2"/>
</dbReference>
<dbReference type="InterPro" id="IPR008927">
    <property type="entry name" value="6-PGluconate_DH-like_C_sf"/>
</dbReference>
<feature type="non-terminal residue" evidence="3">
    <location>
        <position position="1"/>
    </location>
</feature>
<dbReference type="PANTHER" id="PTHR43362:SF1">
    <property type="entry name" value="MANNITOL DEHYDROGENASE 2-RELATED"/>
    <property type="match status" value="1"/>
</dbReference>